<accession>A0A6A6ZAJ5</accession>
<dbReference type="EMBL" id="MU006261">
    <property type="protein sequence ID" value="KAF2818102.1"/>
    <property type="molecule type" value="Genomic_DNA"/>
</dbReference>
<sequence length="123" mass="14078">MEEIVNKVHTDLLNYADAKSGEENVTLRLTADFRRALFLLLDEKTRINDLEKSEELKQDMMASFGKQDPKEDSWPFLDQPGILDRCYAKLGCKFKLGSGLYKSSCGHFMCCEHKSSLCIANHR</sequence>
<protein>
    <submittedName>
        <fullName evidence="1">Uncharacterized protein</fullName>
    </submittedName>
</protein>
<organism evidence="1 2">
    <name type="scientific">Ophiobolus disseminans</name>
    <dbReference type="NCBI Taxonomy" id="1469910"/>
    <lineage>
        <taxon>Eukaryota</taxon>
        <taxon>Fungi</taxon>
        <taxon>Dikarya</taxon>
        <taxon>Ascomycota</taxon>
        <taxon>Pezizomycotina</taxon>
        <taxon>Dothideomycetes</taxon>
        <taxon>Pleosporomycetidae</taxon>
        <taxon>Pleosporales</taxon>
        <taxon>Pleosporineae</taxon>
        <taxon>Phaeosphaeriaceae</taxon>
        <taxon>Ophiobolus</taxon>
    </lineage>
</organism>
<gene>
    <name evidence="1" type="ORF">CC86DRAFT_242335</name>
</gene>
<dbReference type="AlphaFoldDB" id="A0A6A6ZAJ5"/>
<proteinExistence type="predicted"/>
<reference evidence="1" key="1">
    <citation type="journal article" date="2020" name="Stud. Mycol.">
        <title>101 Dothideomycetes genomes: a test case for predicting lifestyles and emergence of pathogens.</title>
        <authorList>
            <person name="Haridas S."/>
            <person name="Albert R."/>
            <person name="Binder M."/>
            <person name="Bloem J."/>
            <person name="Labutti K."/>
            <person name="Salamov A."/>
            <person name="Andreopoulos B."/>
            <person name="Baker S."/>
            <person name="Barry K."/>
            <person name="Bills G."/>
            <person name="Bluhm B."/>
            <person name="Cannon C."/>
            <person name="Castanera R."/>
            <person name="Culley D."/>
            <person name="Daum C."/>
            <person name="Ezra D."/>
            <person name="Gonzalez J."/>
            <person name="Henrissat B."/>
            <person name="Kuo A."/>
            <person name="Liang C."/>
            <person name="Lipzen A."/>
            <person name="Lutzoni F."/>
            <person name="Magnuson J."/>
            <person name="Mondo S."/>
            <person name="Nolan M."/>
            <person name="Ohm R."/>
            <person name="Pangilinan J."/>
            <person name="Park H.-J."/>
            <person name="Ramirez L."/>
            <person name="Alfaro M."/>
            <person name="Sun H."/>
            <person name="Tritt A."/>
            <person name="Yoshinaga Y."/>
            <person name="Zwiers L.-H."/>
            <person name="Turgeon B."/>
            <person name="Goodwin S."/>
            <person name="Spatafora J."/>
            <person name="Crous P."/>
            <person name="Grigoriev I."/>
        </authorList>
    </citation>
    <scope>NUCLEOTIDE SEQUENCE</scope>
    <source>
        <strain evidence="1">CBS 113818</strain>
    </source>
</reference>
<dbReference type="Proteomes" id="UP000799424">
    <property type="component" value="Unassembled WGS sequence"/>
</dbReference>
<keyword evidence="2" id="KW-1185">Reference proteome</keyword>
<feature type="non-terminal residue" evidence="1">
    <location>
        <position position="123"/>
    </location>
</feature>
<name>A0A6A6ZAJ5_9PLEO</name>
<evidence type="ECO:0000313" key="1">
    <source>
        <dbReference type="EMBL" id="KAF2818102.1"/>
    </source>
</evidence>
<dbReference type="OrthoDB" id="3686174at2759"/>
<evidence type="ECO:0000313" key="2">
    <source>
        <dbReference type="Proteomes" id="UP000799424"/>
    </source>
</evidence>